<sequence>MGTRSGGGRRRSTGATRASAVAATLALIVTGAACSSSEDQVPSIGYAIDNVVTSYNANTVDGAASGARQAFVRVLPGLSYIGPEGTALSDGDVGTAATVPGETLTVAYRLNPDAVYSDGVPVTCDDLVLAWAAGSGRFGQFWAASRAGYADIDRVDCQPGSKDATVVFKPGRAYAEWPALFGATALMPAHVAGRVANVPDVVGAVSSGDPDAVGRLAEFWNNGWNLVPGEADPALFPSAGPYRLDSVGESGEVVLVANERWWGNKPGTDRIVVWPKNSDLPAHLDSGDLDVVDVGAGAIDGLSPGDGYDTVTEPSRSSEQLVLATGGVFAAADARRAFASCIPRQQLFEDYGHPGFDRASGMGSGVLDSRLAQQDMLIYPTAAGVANGRYREPDVDAARSALSASGQDSITVRVGYLAPNARRAEIVAAIAAACEPAGITVEDAGAEDWTPGVLAGGAVDAVLAGTAGAQGAAGVDSVVTPAYALASGNGTNLGGYSNRRVTEIADQLAVDTSDGSRLNLTTEAENILWSEMPTIPLFAAPRATSIANGMHAAVPNYTIAGAGWNMDRWILLR</sequence>
<comment type="caution">
    <text evidence="2">The sequence shown here is derived from an EMBL/GenBank/DDBJ whole genome shotgun (WGS) entry which is preliminary data.</text>
</comment>
<evidence type="ECO:0000313" key="2">
    <source>
        <dbReference type="EMBL" id="MFD1813970.1"/>
    </source>
</evidence>
<dbReference type="Proteomes" id="UP001597286">
    <property type="component" value="Unassembled WGS sequence"/>
</dbReference>
<gene>
    <name evidence="2" type="ORF">ACFSJG_17250</name>
</gene>
<name>A0ABW4PA56_9NOCA</name>
<dbReference type="SUPFAM" id="SSF53850">
    <property type="entry name" value="Periplasmic binding protein-like II"/>
    <property type="match status" value="1"/>
</dbReference>
<dbReference type="InterPro" id="IPR000914">
    <property type="entry name" value="SBP_5_dom"/>
</dbReference>
<keyword evidence="3" id="KW-1185">Reference proteome</keyword>
<proteinExistence type="predicted"/>
<feature type="domain" description="Solute-binding protein family 5" evidence="1">
    <location>
        <begin position="102"/>
        <end position="468"/>
    </location>
</feature>
<dbReference type="Gene3D" id="3.90.76.10">
    <property type="entry name" value="Dipeptide-binding Protein, Domain 1"/>
    <property type="match status" value="1"/>
</dbReference>
<reference evidence="3" key="1">
    <citation type="journal article" date="2019" name="Int. J. Syst. Evol. Microbiol.">
        <title>The Global Catalogue of Microorganisms (GCM) 10K type strain sequencing project: providing services to taxonomists for standard genome sequencing and annotation.</title>
        <authorList>
            <consortium name="The Broad Institute Genomics Platform"/>
            <consortium name="The Broad Institute Genome Sequencing Center for Infectious Disease"/>
            <person name="Wu L."/>
            <person name="Ma J."/>
        </authorList>
    </citation>
    <scope>NUCLEOTIDE SEQUENCE [LARGE SCALE GENOMIC DNA]</scope>
    <source>
        <strain evidence="3">DT72</strain>
    </source>
</reference>
<dbReference type="PANTHER" id="PTHR30290:SF65">
    <property type="entry name" value="MONOACYL PHOSPHATIDYLINOSITOL TETRAMANNOSIDE-BINDING PROTEIN LPQW-RELATED"/>
    <property type="match status" value="1"/>
</dbReference>
<dbReference type="Gene3D" id="3.40.190.10">
    <property type="entry name" value="Periplasmic binding protein-like II"/>
    <property type="match status" value="1"/>
</dbReference>
<evidence type="ECO:0000259" key="1">
    <source>
        <dbReference type="Pfam" id="PF00496"/>
    </source>
</evidence>
<dbReference type="Pfam" id="PF00496">
    <property type="entry name" value="SBP_bac_5"/>
    <property type="match status" value="1"/>
</dbReference>
<dbReference type="RefSeq" id="WP_378486476.1">
    <property type="nucleotide sequence ID" value="NZ_JBHUFB010000013.1"/>
</dbReference>
<dbReference type="InterPro" id="IPR039424">
    <property type="entry name" value="SBP_5"/>
</dbReference>
<dbReference type="PANTHER" id="PTHR30290">
    <property type="entry name" value="PERIPLASMIC BINDING COMPONENT OF ABC TRANSPORTER"/>
    <property type="match status" value="1"/>
</dbReference>
<accession>A0ABW4PA56</accession>
<protein>
    <submittedName>
        <fullName evidence="2">ABC transporter substrate-binding protein</fullName>
    </submittedName>
</protein>
<dbReference type="PROSITE" id="PS51257">
    <property type="entry name" value="PROKAR_LIPOPROTEIN"/>
    <property type="match status" value="1"/>
</dbReference>
<dbReference type="EMBL" id="JBHUFB010000013">
    <property type="protein sequence ID" value="MFD1813970.1"/>
    <property type="molecule type" value="Genomic_DNA"/>
</dbReference>
<organism evidence="2 3">
    <name type="scientific">Rhodococcus gannanensis</name>
    <dbReference type="NCBI Taxonomy" id="1960308"/>
    <lineage>
        <taxon>Bacteria</taxon>
        <taxon>Bacillati</taxon>
        <taxon>Actinomycetota</taxon>
        <taxon>Actinomycetes</taxon>
        <taxon>Mycobacteriales</taxon>
        <taxon>Nocardiaceae</taxon>
        <taxon>Rhodococcus</taxon>
    </lineage>
</organism>
<evidence type="ECO:0000313" key="3">
    <source>
        <dbReference type="Proteomes" id="UP001597286"/>
    </source>
</evidence>
<dbReference type="Gene3D" id="3.10.105.10">
    <property type="entry name" value="Dipeptide-binding Protein, Domain 3"/>
    <property type="match status" value="1"/>
</dbReference>